<feature type="domain" description="GYF" evidence="4">
    <location>
        <begin position="81"/>
        <end position="118"/>
    </location>
</feature>
<protein>
    <submittedName>
        <fullName evidence="5">Zinc-ribbon domain-containing protein</fullName>
    </submittedName>
</protein>
<dbReference type="EMBL" id="CP089982">
    <property type="protein sequence ID" value="WXA92775.1"/>
    <property type="molecule type" value="Genomic_DNA"/>
</dbReference>
<feature type="compositionally biased region" description="Polar residues" evidence="1">
    <location>
        <begin position="247"/>
        <end position="259"/>
    </location>
</feature>
<dbReference type="Pfam" id="PF13717">
    <property type="entry name" value="Zn_ribbon_4"/>
    <property type="match status" value="1"/>
</dbReference>
<keyword evidence="2" id="KW-1133">Transmembrane helix</keyword>
<feature type="region of interest" description="Disordered" evidence="1">
    <location>
        <begin position="273"/>
        <end position="300"/>
    </location>
</feature>
<keyword evidence="2" id="KW-0472">Membrane</keyword>
<evidence type="ECO:0000259" key="3">
    <source>
        <dbReference type="Pfam" id="PF13717"/>
    </source>
</evidence>
<keyword evidence="6" id="KW-1185">Reference proteome</keyword>
<feature type="transmembrane region" description="Helical" evidence="2">
    <location>
        <begin position="373"/>
        <end position="394"/>
    </location>
</feature>
<organism evidence="5 6">
    <name type="scientific">Pendulispora brunnea</name>
    <dbReference type="NCBI Taxonomy" id="2905690"/>
    <lineage>
        <taxon>Bacteria</taxon>
        <taxon>Pseudomonadati</taxon>
        <taxon>Myxococcota</taxon>
        <taxon>Myxococcia</taxon>
        <taxon>Myxococcales</taxon>
        <taxon>Sorangiineae</taxon>
        <taxon>Pendulisporaceae</taxon>
        <taxon>Pendulispora</taxon>
    </lineage>
</organism>
<evidence type="ECO:0000259" key="4">
    <source>
        <dbReference type="Pfam" id="PF14237"/>
    </source>
</evidence>
<dbReference type="NCBIfam" id="TIGR02098">
    <property type="entry name" value="MJ0042_CXXC"/>
    <property type="match status" value="1"/>
</dbReference>
<evidence type="ECO:0000313" key="6">
    <source>
        <dbReference type="Proteomes" id="UP001379533"/>
    </source>
</evidence>
<accession>A0ABZ2K240</accession>
<feature type="region of interest" description="Disordered" evidence="1">
    <location>
        <begin position="214"/>
        <end position="259"/>
    </location>
</feature>
<dbReference type="RefSeq" id="WP_394843376.1">
    <property type="nucleotide sequence ID" value="NZ_CP089982.1"/>
</dbReference>
<feature type="compositionally biased region" description="Low complexity" evidence="1">
    <location>
        <begin position="44"/>
        <end position="58"/>
    </location>
</feature>
<dbReference type="Pfam" id="PF14237">
    <property type="entry name" value="GYF_2"/>
    <property type="match status" value="1"/>
</dbReference>
<feature type="domain" description="Zinc finger/thioredoxin putative" evidence="3">
    <location>
        <begin position="1"/>
        <end position="35"/>
    </location>
</feature>
<gene>
    <name evidence="5" type="ORF">LZC95_40800</name>
</gene>
<dbReference type="InterPro" id="IPR025640">
    <property type="entry name" value="GYF_2"/>
</dbReference>
<reference evidence="5 6" key="1">
    <citation type="submission" date="2021-12" db="EMBL/GenBank/DDBJ databases">
        <title>Discovery of the Pendulisporaceae a myxobacterial family with distinct sporulation behavior and unique specialized metabolism.</title>
        <authorList>
            <person name="Garcia R."/>
            <person name="Popoff A."/>
            <person name="Bader C.D."/>
            <person name="Loehr J."/>
            <person name="Walesch S."/>
            <person name="Walt C."/>
            <person name="Boldt J."/>
            <person name="Bunk B."/>
            <person name="Haeckl F.J.F.P.J."/>
            <person name="Gunesch A.P."/>
            <person name="Birkelbach J."/>
            <person name="Nuebel U."/>
            <person name="Pietschmann T."/>
            <person name="Bach T."/>
            <person name="Mueller R."/>
        </authorList>
    </citation>
    <scope>NUCLEOTIDE SEQUENCE [LARGE SCALE GENOMIC DNA]</scope>
    <source>
        <strain evidence="5 6">MSr12523</strain>
    </source>
</reference>
<proteinExistence type="predicted"/>
<sequence>MKISCQSCQAKYTIADEKVLGKIVKIRCKKCGATIVINGNEPEATASSGGAASGGTVSDPGYSADQDQWTVNVADGDQRTMTVQEIVDEYKSGTIHDETFCWKDGMNDWLPLREIDSLYAACSVGSSPAVGEYSPLSLRNSGPDADPIPAPAAAAPAAASPLGLGGGFGGGDSLFGGASSPRANGNGSSGGLFDSNPLAAASSTASPLAAAGTSAAARRTGGRGNQADLFGGVSQAGGEEDVMTSAAPVSNDGSKLTGQRNENSVLFSLGALTQTSGPADKPRGSSTSSPSSSSSSVSDGSGLIDIRALASSTSSTESEGGAKGGRHVDDIMNLGGGGAFSAALAAPVLAPPPQDFGDLSSPVSMGGGQNRTLLIAIIVGTLLVCTAVIVAVIVTRPSVKEEAKPSEPTATVSASAVPAPAPTPTVAAADPASSPTASGAKEITPGAGTKGTGGGSRVKGSAGGGGGSTASTGGGEEGTAAPAPVAKKEGPADLAGAMQKAVGGHAEESAPSQAAASTAPFNRAEAAASLGNVNISSCKKSDGPTGSGHVKVTFQPSGTVSVVDVDQPPFTGTAVGGCIASKFRSAHVPPFGGAPVTVGKTFSLN</sequence>
<evidence type="ECO:0000256" key="1">
    <source>
        <dbReference type="SAM" id="MobiDB-lite"/>
    </source>
</evidence>
<feature type="compositionally biased region" description="Gly residues" evidence="1">
    <location>
        <begin position="448"/>
        <end position="477"/>
    </location>
</feature>
<feature type="compositionally biased region" description="Low complexity" evidence="1">
    <location>
        <begin position="284"/>
        <end position="300"/>
    </location>
</feature>
<dbReference type="InterPro" id="IPR011723">
    <property type="entry name" value="Znf/thioredoxin_put"/>
</dbReference>
<feature type="region of interest" description="Disordered" evidence="1">
    <location>
        <begin position="42"/>
        <end position="65"/>
    </location>
</feature>
<keyword evidence="2" id="KW-0812">Transmembrane</keyword>
<name>A0ABZ2K240_9BACT</name>
<evidence type="ECO:0000313" key="5">
    <source>
        <dbReference type="EMBL" id="WXA92775.1"/>
    </source>
</evidence>
<dbReference type="Proteomes" id="UP001379533">
    <property type="component" value="Chromosome"/>
</dbReference>
<evidence type="ECO:0000256" key="2">
    <source>
        <dbReference type="SAM" id="Phobius"/>
    </source>
</evidence>
<feature type="compositionally biased region" description="Low complexity" evidence="1">
    <location>
        <begin position="408"/>
        <end position="438"/>
    </location>
</feature>
<feature type="region of interest" description="Disordered" evidence="1">
    <location>
        <begin position="399"/>
        <end position="517"/>
    </location>
</feature>